<evidence type="ECO:0000259" key="1">
    <source>
        <dbReference type="PROSITE" id="PS50883"/>
    </source>
</evidence>
<reference evidence="3" key="1">
    <citation type="submission" date="2021-04" db="EMBL/GenBank/DDBJ databases">
        <title>Oceanospirillales bacteria with DddD are important DMSP degraders in coastal seawater.</title>
        <authorList>
            <person name="Liu J."/>
        </authorList>
    </citation>
    <scope>NUCLEOTIDE SEQUENCE</scope>
    <source>
        <strain evidence="3">D13-1</strain>
    </source>
</reference>
<dbReference type="Gene3D" id="3.20.20.450">
    <property type="entry name" value="EAL domain"/>
    <property type="match status" value="1"/>
</dbReference>
<dbReference type="SUPFAM" id="SSF55073">
    <property type="entry name" value="Nucleotide cyclase"/>
    <property type="match status" value="1"/>
</dbReference>
<dbReference type="InterPro" id="IPR000644">
    <property type="entry name" value="CBS_dom"/>
</dbReference>
<name>A0ABY5HIA9_9GAMM</name>
<feature type="domain" description="EAL" evidence="1">
    <location>
        <begin position="10"/>
        <end position="260"/>
    </location>
</feature>
<protein>
    <submittedName>
        <fullName evidence="3">EAL and GGDEF domain-containing protein</fullName>
    </submittedName>
</protein>
<dbReference type="SMART" id="SM00052">
    <property type="entry name" value="EAL"/>
    <property type="match status" value="1"/>
</dbReference>
<dbReference type="Pfam" id="PF00571">
    <property type="entry name" value="CBS"/>
    <property type="match status" value="1"/>
</dbReference>
<dbReference type="SUPFAM" id="SSF54631">
    <property type="entry name" value="CBS-domain pair"/>
    <property type="match status" value="1"/>
</dbReference>
<feature type="domain" description="GGDEF" evidence="2">
    <location>
        <begin position="435"/>
        <end position="589"/>
    </location>
</feature>
<dbReference type="SMART" id="SM00267">
    <property type="entry name" value="GGDEF"/>
    <property type="match status" value="1"/>
</dbReference>
<accession>A0ABY5HIA9</accession>
<dbReference type="PANTHER" id="PTHR33121">
    <property type="entry name" value="CYCLIC DI-GMP PHOSPHODIESTERASE PDEF"/>
    <property type="match status" value="1"/>
</dbReference>
<dbReference type="InterPro" id="IPR035919">
    <property type="entry name" value="EAL_sf"/>
</dbReference>
<dbReference type="InterPro" id="IPR043128">
    <property type="entry name" value="Rev_trsase/Diguanyl_cyclase"/>
</dbReference>
<dbReference type="EMBL" id="CP073347">
    <property type="protein sequence ID" value="UTW12103.1"/>
    <property type="molecule type" value="Genomic_DNA"/>
</dbReference>
<dbReference type="PROSITE" id="PS50883">
    <property type="entry name" value="EAL"/>
    <property type="match status" value="1"/>
</dbReference>
<dbReference type="CDD" id="cd01949">
    <property type="entry name" value="GGDEF"/>
    <property type="match status" value="1"/>
</dbReference>
<dbReference type="RefSeq" id="WP_255854155.1">
    <property type="nucleotide sequence ID" value="NZ_CP073347.1"/>
</dbReference>
<dbReference type="InterPro" id="IPR050706">
    <property type="entry name" value="Cyclic-di-GMP_PDE-like"/>
</dbReference>
<proteinExistence type="predicted"/>
<dbReference type="Pfam" id="PF00563">
    <property type="entry name" value="EAL"/>
    <property type="match status" value="1"/>
</dbReference>
<dbReference type="Proteomes" id="UP001058461">
    <property type="component" value="Chromosome"/>
</dbReference>
<keyword evidence="4" id="KW-1185">Reference proteome</keyword>
<dbReference type="CDD" id="cd01948">
    <property type="entry name" value="EAL"/>
    <property type="match status" value="1"/>
</dbReference>
<dbReference type="InterPro" id="IPR046342">
    <property type="entry name" value="CBS_dom_sf"/>
</dbReference>
<dbReference type="SUPFAM" id="SSF141868">
    <property type="entry name" value="EAL domain-like"/>
    <property type="match status" value="1"/>
</dbReference>
<dbReference type="InterPro" id="IPR000160">
    <property type="entry name" value="GGDEF_dom"/>
</dbReference>
<sequence>MLFSAATQALPGRTSHLKRILQHQALTPYFQPIVDIQRGELVGHEALIRGPKGSELESPAALFDTAMEASLMPELELLCRRLTLERFAELNPAGKLFLNINVSLLRLPGHPHGLTREWLEELNIPQDRVVIELSEQQPFDNNGVTLAAVKHYQDSGFWIAIDDLGAGYSGLKLWSELSPSYVKIDKHFVRGIDQDNVKWEFVKAIINIARSTGCRVIAEGIETEEELRTLQMLGVMYGQGFLLGRPSPAPVDAATYEPLGKAATPDLNTRRPTETAAVLLNTTPFLSLNDSVAVATRLLRTHSELSMIPILHDGEPVGVVRREKLWEVYSSEFGKALFEQKPVTKVLSKDFLAVESNTPLEEVSQLVTGHDEFYLQQDIVITQAGRLVGMGRVRDLLRHITELKLRDARSANPLTLLPGNIPINERLCQLLKDRCDFHVAYFDLNHFKAYNDHYGFDRGDQVIRYVGQLISRHAGTADTFVGHIGGDDFIVIFSHADWHRTCQDILTEFDQGLAEFYDPQHILDGGIWAEDRHGQQQFYTRMGLAVGVVHPDPLRCSSHEEVSQLATGAKKQAKTARFGPLFVSSRRAL</sequence>
<evidence type="ECO:0000313" key="4">
    <source>
        <dbReference type="Proteomes" id="UP001058461"/>
    </source>
</evidence>
<dbReference type="Pfam" id="PF00990">
    <property type="entry name" value="GGDEF"/>
    <property type="match status" value="1"/>
</dbReference>
<dbReference type="InterPro" id="IPR001633">
    <property type="entry name" value="EAL_dom"/>
</dbReference>
<dbReference type="Gene3D" id="3.30.70.270">
    <property type="match status" value="1"/>
</dbReference>
<dbReference type="Gene3D" id="3.10.580.10">
    <property type="entry name" value="CBS-domain"/>
    <property type="match status" value="1"/>
</dbReference>
<evidence type="ECO:0000313" key="3">
    <source>
        <dbReference type="EMBL" id="UTW12103.1"/>
    </source>
</evidence>
<dbReference type="PANTHER" id="PTHR33121:SF76">
    <property type="entry name" value="SIGNALING PROTEIN"/>
    <property type="match status" value="1"/>
</dbReference>
<organism evidence="3 4">
    <name type="scientific">Marinobacterium rhizophilum</name>
    <dbReference type="NCBI Taxonomy" id="420402"/>
    <lineage>
        <taxon>Bacteria</taxon>
        <taxon>Pseudomonadati</taxon>
        <taxon>Pseudomonadota</taxon>
        <taxon>Gammaproteobacteria</taxon>
        <taxon>Oceanospirillales</taxon>
        <taxon>Oceanospirillaceae</taxon>
        <taxon>Marinobacterium</taxon>
    </lineage>
</organism>
<dbReference type="PROSITE" id="PS50887">
    <property type="entry name" value="GGDEF"/>
    <property type="match status" value="1"/>
</dbReference>
<dbReference type="NCBIfam" id="TIGR00254">
    <property type="entry name" value="GGDEF"/>
    <property type="match status" value="1"/>
</dbReference>
<gene>
    <name evidence="3" type="ORF">KDW95_23290</name>
</gene>
<dbReference type="InterPro" id="IPR029787">
    <property type="entry name" value="Nucleotide_cyclase"/>
</dbReference>
<evidence type="ECO:0000259" key="2">
    <source>
        <dbReference type="PROSITE" id="PS50887"/>
    </source>
</evidence>